<evidence type="ECO:0000256" key="3">
    <source>
        <dbReference type="ARBA" id="ARBA00022679"/>
    </source>
</evidence>
<dbReference type="OrthoDB" id="248923at2759"/>
<proteinExistence type="predicted"/>
<evidence type="ECO:0000313" key="10">
    <source>
        <dbReference type="Proteomes" id="UP000272942"/>
    </source>
</evidence>
<dbReference type="CDD" id="cd01093">
    <property type="entry name" value="CRIB_PAK_like"/>
    <property type="match status" value="1"/>
</dbReference>
<dbReference type="InterPro" id="IPR036936">
    <property type="entry name" value="CRIB_dom_sf"/>
</dbReference>
<dbReference type="InterPro" id="IPR033923">
    <property type="entry name" value="PAK_BD"/>
</dbReference>
<protein>
    <recommendedName>
        <fullName evidence="1">non-specific serine/threonine protein kinase</fullName>
        <ecNumber evidence="1">2.7.11.1</ecNumber>
    </recommendedName>
</protein>
<keyword evidence="2" id="KW-0723">Serine/threonine-protein kinase</keyword>
<accession>A0A183A8M0</accession>
<evidence type="ECO:0000256" key="7">
    <source>
        <dbReference type="SAM" id="MobiDB-lite"/>
    </source>
</evidence>
<feature type="compositionally biased region" description="Low complexity" evidence="7">
    <location>
        <begin position="188"/>
        <end position="202"/>
    </location>
</feature>
<reference evidence="9 10" key="2">
    <citation type="submission" date="2018-11" db="EMBL/GenBank/DDBJ databases">
        <authorList>
            <consortium name="Pathogen Informatics"/>
        </authorList>
    </citation>
    <scope>NUCLEOTIDE SEQUENCE [LARGE SCALE GENOMIC DNA]</scope>
    <source>
        <strain evidence="9 10">Egypt</strain>
    </source>
</reference>
<keyword evidence="4" id="KW-0547">Nucleotide-binding</keyword>
<dbReference type="GO" id="GO:0004674">
    <property type="term" value="F:protein serine/threonine kinase activity"/>
    <property type="evidence" value="ECO:0007669"/>
    <property type="project" value="UniProtKB-KW"/>
</dbReference>
<evidence type="ECO:0000313" key="11">
    <source>
        <dbReference type="WBParaSite" id="ECPE_0000330801-mRNA-1"/>
    </source>
</evidence>
<gene>
    <name evidence="9" type="ORF">ECPE_LOCUS3305</name>
</gene>
<dbReference type="EMBL" id="UZAN01040274">
    <property type="protein sequence ID" value="VDP69079.1"/>
    <property type="molecule type" value="Genomic_DNA"/>
</dbReference>
<evidence type="ECO:0000256" key="2">
    <source>
        <dbReference type="ARBA" id="ARBA00022527"/>
    </source>
</evidence>
<keyword evidence="5" id="KW-0418">Kinase</keyword>
<dbReference type="GO" id="GO:0005524">
    <property type="term" value="F:ATP binding"/>
    <property type="evidence" value="ECO:0007669"/>
    <property type="project" value="UniProtKB-KW"/>
</dbReference>
<name>A0A183A8M0_9TREM</name>
<feature type="region of interest" description="Disordered" evidence="7">
    <location>
        <begin position="533"/>
        <end position="634"/>
    </location>
</feature>
<dbReference type="Proteomes" id="UP000272942">
    <property type="component" value="Unassembled WGS sequence"/>
</dbReference>
<feature type="compositionally biased region" description="Low complexity" evidence="7">
    <location>
        <begin position="256"/>
        <end position="270"/>
    </location>
</feature>
<evidence type="ECO:0000256" key="6">
    <source>
        <dbReference type="ARBA" id="ARBA00022840"/>
    </source>
</evidence>
<dbReference type="InterPro" id="IPR000095">
    <property type="entry name" value="CRIB_dom"/>
</dbReference>
<feature type="region of interest" description="Disordered" evidence="7">
    <location>
        <begin position="24"/>
        <end position="59"/>
    </location>
</feature>
<evidence type="ECO:0000256" key="4">
    <source>
        <dbReference type="ARBA" id="ARBA00022741"/>
    </source>
</evidence>
<sequence length="696" mass="73388">MEGRSRTPPPPLRTSSTAALQYRNEFSQKLNKPLPPTPLEEERRERKKSKSKLPKFKPTVMPTISAPLSVSHKVHITVDPVTGDFEGMPPEWSEILGVSGLTKAEQQQNPCVLLNVLNILSNRDYDKEKFMLSCDQGNTDSSPTGQCPFLGDTNVTTGSCFSSPHHGKLTTTETETLPYFTRISGQQSAVGARSSSLSSGRGSSEGVGSRSGSGSGGAVSRSSSSGHGAGVGPLAAPSIATNERSSAPGPNATIPSVSHSSSGSNCSTGSLTAIGPGMELTSAVNHRSIPTSLPTSMCSNHQFCASMTNSSRTVPTGPGGHSLTNADFAVLPNYSTSHMTPQPPLPPLAHVPSTAHGVQPSYASPAAVDGKSDPRLTTSVANKDYHTRMNTVVPHGLNDSPYVQRAGYPKGQAAPRAQWQSTLAGPPPLSPGLPRRFADGILPPETAAHIQYSSGQSSPSPAGSVTPVPTPRRESLSTNTVPARAGPNYTVPGVSTMASEAIRGGPVNYNLAPPPIATRPEKTKSIYTQPVDPTAEENFVPQSTPVRESSLHRGLATSNDYETEPSTSPPSVPPTQTYSPPLPTVPAGTLNTTTPADDKNNSATEVLADNRDNGKEVSATLERHPQKKTRPKLSDDKIQEKLRLIVSIGDPKRKYKRQEVIGQGYSCKLEQEAVTGPYTDLSVAFPVPAIVECVCA</sequence>
<feature type="compositionally biased region" description="Basic residues" evidence="7">
    <location>
        <begin position="45"/>
        <end position="55"/>
    </location>
</feature>
<dbReference type="Gene3D" id="3.30.200.20">
    <property type="entry name" value="Phosphorylase Kinase, domain 1"/>
    <property type="match status" value="1"/>
</dbReference>
<evidence type="ECO:0000256" key="1">
    <source>
        <dbReference type="ARBA" id="ARBA00012513"/>
    </source>
</evidence>
<keyword evidence="6" id="KW-0067">ATP-binding</keyword>
<dbReference type="EC" id="2.7.11.1" evidence="1"/>
<feature type="region of interest" description="Disordered" evidence="7">
    <location>
        <begin position="188"/>
        <end position="270"/>
    </location>
</feature>
<evidence type="ECO:0000259" key="8">
    <source>
        <dbReference type="SMART" id="SM00285"/>
    </source>
</evidence>
<organism evidence="11">
    <name type="scientific">Echinostoma caproni</name>
    <dbReference type="NCBI Taxonomy" id="27848"/>
    <lineage>
        <taxon>Eukaryota</taxon>
        <taxon>Metazoa</taxon>
        <taxon>Spiralia</taxon>
        <taxon>Lophotrochozoa</taxon>
        <taxon>Platyhelminthes</taxon>
        <taxon>Trematoda</taxon>
        <taxon>Digenea</taxon>
        <taxon>Plagiorchiida</taxon>
        <taxon>Echinostomata</taxon>
        <taxon>Echinostomatoidea</taxon>
        <taxon>Echinostomatidae</taxon>
        <taxon>Echinostoma</taxon>
    </lineage>
</organism>
<feature type="compositionally biased region" description="Low complexity" evidence="7">
    <location>
        <begin position="453"/>
        <end position="464"/>
    </location>
</feature>
<feature type="domain" description="CRIB" evidence="8">
    <location>
        <begin position="64"/>
        <end position="99"/>
    </location>
</feature>
<feature type="compositionally biased region" description="Gly residues" evidence="7">
    <location>
        <begin position="203"/>
        <end position="217"/>
    </location>
</feature>
<dbReference type="Pfam" id="PF00786">
    <property type="entry name" value="PBD"/>
    <property type="match status" value="1"/>
</dbReference>
<evidence type="ECO:0000256" key="5">
    <source>
        <dbReference type="ARBA" id="ARBA00022777"/>
    </source>
</evidence>
<dbReference type="AlphaFoldDB" id="A0A183A8M0"/>
<dbReference type="Gene3D" id="3.90.810.10">
    <property type="entry name" value="CRIB domain"/>
    <property type="match status" value="1"/>
</dbReference>
<keyword evidence="3" id="KW-0808">Transferase</keyword>
<evidence type="ECO:0000313" key="9">
    <source>
        <dbReference type="EMBL" id="VDP69079.1"/>
    </source>
</evidence>
<dbReference type="WBParaSite" id="ECPE_0000330801-mRNA-1">
    <property type="protein sequence ID" value="ECPE_0000330801-mRNA-1"/>
    <property type="gene ID" value="ECPE_0000330801"/>
</dbReference>
<reference evidence="11" key="1">
    <citation type="submission" date="2016-06" db="UniProtKB">
        <authorList>
            <consortium name="WormBaseParasite"/>
        </authorList>
    </citation>
    <scope>IDENTIFICATION</scope>
</reference>
<feature type="region of interest" description="Disordered" evidence="7">
    <location>
        <begin position="354"/>
        <end position="375"/>
    </location>
</feature>
<keyword evidence="10" id="KW-1185">Reference proteome</keyword>
<dbReference type="SMART" id="SM00285">
    <property type="entry name" value="PBD"/>
    <property type="match status" value="1"/>
</dbReference>
<feature type="region of interest" description="Disordered" evidence="7">
    <location>
        <begin position="405"/>
        <end position="488"/>
    </location>
</feature>